<organism evidence="2 3">
    <name type="scientific">Clostridium lentum</name>
    <dbReference type="NCBI Taxonomy" id="2763037"/>
    <lineage>
        <taxon>Bacteria</taxon>
        <taxon>Bacillati</taxon>
        <taxon>Bacillota</taxon>
        <taxon>Clostridia</taxon>
        <taxon>Eubacteriales</taxon>
        <taxon>Clostridiaceae</taxon>
        <taxon>Clostridium</taxon>
    </lineage>
</organism>
<comment type="caution">
    <text evidence="2">The sequence shown here is derived from an EMBL/GenBank/DDBJ whole genome shotgun (WGS) entry which is preliminary data.</text>
</comment>
<dbReference type="AlphaFoldDB" id="A0A8I0A305"/>
<accession>A0A8I0A305</accession>
<dbReference type="Proteomes" id="UP000662088">
    <property type="component" value="Unassembled WGS sequence"/>
</dbReference>
<protein>
    <submittedName>
        <fullName evidence="2">DUF1659 domain-containing protein</fullName>
    </submittedName>
</protein>
<dbReference type="EMBL" id="JACOOQ010000001">
    <property type="protein sequence ID" value="MBC5638983.1"/>
    <property type="molecule type" value="Genomic_DNA"/>
</dbReference>
<reference evidence="2" key="1">
    <citation type="submission" date="2020-08" db="EMBL/GenBank/DDBJ databases">
        <title>Genome public.</title>
        <authorList>
            <person name="Liu C."/>
            <person name="Sun Q."/>
        </authorList>
    </citation>
    <scope>NUCLEOTIDE SEQUENCE</scope>
    <source>
        <strain evidence="2">NSJ-42</strain>
    </source>
</reference>
<name>A0A8I0A305_9CLOT</name>
<feature type="domain" description="DUF1659" evidence="1">
    <location>
        <begin position="2"/>
        <end position="71"/>
    </location>
</feature>
<keyword evidence="3" id="KW-1185">Reference proteome</keyword>
<proteinExistence type="predicted"/>
<sequence>MAVSKEISTTSLAIEVESGVDSSGNATYSKKSFSGVKDGADPEKVYAVAEAIKGVIGANTRYYYLTEVSLLKSE</sequence>
<dbReference type="Pfam" id="PF07872">
    <property type="entry name" value="DUF1659"/>
    <property type="match status" value="1"/>
</dbReference>
<evidence type="ECO:0000259" key="1">
    <source>
        <dbReference type="Pfam" id="PF07872"/>
    </source>
</evidence>
<evidence type="ECO:0000313" key="3">
    <source>
        <dbReference type="Proteomes" id="UP000662088"/>
    </source>
</evidence>
<gene>
    <name evidence="2" type="ORF">H8R92_00780</name>
</gene>
<dbReference type="InterPro" id="IPR012454">
    <property type="entry name" value="DUF1659"/>
</dbReference>
<dbReference type="RefSeq" id="WP_186834406.1">
    <property type="nucleotide sequence ID" value="NZ_JACOOQ010000001.1"/>
</dbReference>
<evidence type="ECO:0000313" key="2">
    <source>
        <dbReference type="EMBL" id="MBC5638983.1"/>
    </source>
</evidence>